<dbReference type="SUPFAM" id="SSF51735">
    <property type="entry name" value="NAD(P)-binding Rossmann-fold domains"/>
    <property type="match status" value="1"/>
</dbReference>
<keyword evidence="3" id="KW-1185">Reference proteome</keyword>
<dbReference type="Pfam" id="PF01370">
    <property type="entry name" value="Epimerase"/>
    <property type="match status" value="1"/>
</dbReference>
<dbReference type="PANTHER" id="PTHR48079:SF6">
    <property type="entry name" value="NAD(P)-BINDING DOMAIN-CONTAINING PROTEIN-RELATED"/>
    <property type="match status" value="1"/>
</dbReference>
<dbReference type="InterPro" id="IPR036291">
    <property type="entry name" value="NAD(P)-bd_dom_sf"/>
</dbReference>
<dbReference type="Gene3D" id="3.40.50.720">
    <property type="entry name" value="NAD(P)-binding Rossmann-like Domain"/>
    <property type="match status" value="1"/>
</dbReference>
<sequence>MILITGATGLVGSHLLAKLLLTKTKVRAIYRTEKKKLAVKNILAYYTDNVDALFDTIDWFQADITGVPKLAEAFNDINIVYHCAAIISFDEAEAKKLKKVNIEGTANVVNLCLSNKVSKLCYTSSIASLGVNENGEPITEETHWNPEAQNNIYSITKYGAELEVWRGSQEGLDTVIVNPGVILGSGFWRGGSGQLFRSVAKGLKYYTYGRVGFVDVKDVVEVMIDLTNSKISNERYILVAENRSFKEVFDLIAFHLKVKPTTKKAAGWMLHLAWRLDKTAHILFNKKRRFFKGSAISALQELEYDNQKIQAAIGYKFTHLEDTIAEVSEHYLIENVRD</sequence>
<evidence type="ECO:0000259" key="1">
    <source>
        <dbReference type="Pfam" id="PF01370"/>
    </source>
</evidence>
<feature type="domain" description="NAD-dependent epimerase/dehydratase" evidence="1">
    <location>
        <begin position="2"/>
        <end position="227"/>
    </location>
</feature>
<protein>
    <submittedName>
        <fullName evidence="2">NAD-dependent epimerase/dehydratase family protein</fullName>
    </submittedName>
</protein>
<evidence type="ECO:0000313" key="3">
    <source>
        <dbReference type="Proteomes" id="UP000474296"/>
    </source>
</evidence>
<reference evidence="2 3" key="1">
    <citation type="submission" date="2020-01" db="EMBL/GenBank/DDBJ databases">
        <title>Spongiivirga citrea KCTC 32990T.</title>
        <authorList>
            <person name="Wang G."/>
        </authorList>
    </citation>
    <scope>NUCLEOTIDE SEQUENCE [LARGE SCALE GENOMIC DNA]</scope>
    <source>
        <strain evidence="2 3">KCTC 32990</strain>
    </source>
</reference>
<accession>A0A6M0CGC6</accession>
<name>A0A6M0CGC6_9FLAO</name>
<comment type="caution">
    <text evidence="2">The sequence shown here is derived from an EMBL/GenBank/DDBJ whole genome shotgun (WGS) entry which is preliminary data.</text>
</comment>
<gene>
    <name evidence="2" type="ORF">GWK10_07025</name>
</gene>
<dbReference type="GO" id="GO:0005737">
    <property type="term" value="C:cytoplasm"/>
    <property type="evidence" value="ECO:0007669"/>
    <property type="project" value="TreeGrafter"/>
</dbReference>
<evidence type="ECO:0000313" key="2">
    <source>
        <dbReference type="EMBL" id="NER16956.1"/>
    </source>
</evidence>
<dbReference type="InterPro" id="IPR001509">
    <property type="entry name" value="Epimerase_deHydtase"/>
</dbReference>
<dbReference type="EMBL" id="JAABOQ010000003">
    <property type="protein sequence ID" value="NER16956.1"/>
    <property type="molecule type" value="Genomic_DNA"/>
</dbReference>
<dbReference type="InterPro" id="IPR051783">
    <property type="entry name" value="NAD(P)-dependent_oxidoreduct"/>
</dbReference>
<proteinExistence type="predicted"/>
<dbReference type="Proteomes" id="UP000474296">
    <property type="component" value="Unassembled WGS sequence"/>
</dbReference>
<dbReference type="PANTHER" id="PTHR48079">
    <property type="entry name" value="PROTEIN YEEZ"/>
    <property type="match status" value="1"/>
</dbReference>
<dbReference type="AlphaFoldDB" id="A0A6M0CGC6"/>
<organism evidence="2 3">
    <name type="scientific">Spongiivirga citrea</name>
    <dbReference type="NCBI Taxonomy" id="1481457"/>
    <lineage>
        <taxon>Bacteria</taxon>
        <taxon>Pseudomonadati</taxon>
        <taxon>Bacteroidota</taxon>
        <taxon>Flavobacteriia</taxon>
        <taxon>Flavobacteriales</taxon>
        <taxon>Flavobacteriaceae</taxon>
        <taxon>Spongiivirga</taxon>
    </lineage>
</organism>
<dbReference type="GO" id="GO:0004029">
    <property type="term" value="F:aldehyde dehydrogenase (NAD+) activity"/>
    <property type="evidence" value="ECO:0007669"/>
    <property type="project" value="TreeGrafter"/>
</dbReference>